<dbReference type="AlphaFoldDB" id="A0A3B4TZ66"/>
<name>A0A3B4TZ66_SERDU</name>
<dbReference type="Proteomes" id="UP000261420">
    <property type="component" value="Unplaced"/>
</dbReference>
<evidence type="ECO:0000256" key="1">
    <source>
        <dbReference type="ARBA" id="ARBA00004629"/>
    </source>
</evidence>
<dbReference type="PANTHER" id="PTHR15995:SF1">
    <property type="entry name" value="PROTEIN ZWILCH HOMOLOG"/>
    <property type="match status" value="1"/>
</dbReference>
<keyword evidence="4 9" id="KW-0132">Cell division</keyword>
<evidence type="ECO:0000256" key="5">
    <source>
        <dbReference type="ARBA" id="ARBA00022776"/>
    </source>
</evidence>
<evidence type="ECO:0000256" key="2">
    <source>
        <dbReference type="ARBA" id="ARBA00009062"/>
    </source>
</evidence>
<keyword evidence="5 9" id="KW-0498">Mitosis</keyword>
<sequence length="613" mass="69370">MIFRLAGNHAPDVRSVTGGLLYNFAMGSKVISSAKEFFNVLRSLQDEASNDTYTYEEDIQILKMNGDRIGVVNLYCGSQPVFICQKAVPKINDDQEIAEYSNCADADPDADVNVIKTELGPEPLTIMKARQLLSWYTLSQNANVSAVDNNPALHPLWVRCDMSDPARTTWFGAETVCVGNKVSGVKLYSVTCKGSTVDKKSLLTLDELKQEHKKRHHPSSMAIKGSARFNLFGSTVVENTVIESQSSVTVDFKWSHVESILETPPLSSTATLNIKVTSGDMRSPMFEMYRELEFLQTLADGLRTGETEWMEPLESTSAVNLTKAYLEELHDTAKTLQDQTAKTAENTKPKSDTDTPIFNSLLERGDLDFVEQLWVRMRKSVISYQDIGDCLKLVIEALRYGDIKPWIHRDSSSSLSKLILQSYHQQIDHVSLTGVTPVHMLLEMGLDKMRKDYINYLIGEELTTLNHLCYYLSTEVDLQEQVIRLRKLHHLLEIIVTCSTFLALPYDRLFLLTQSCLQHYKTYPYDEEHEFKLQIKPALISHFYQKEQPLLWGVEVSSGHGPREVRTSLQLSDRPLVDHVIFETEYSNETVNGDSEDPAFFSTLLCCSLINFA</sequence>
<dbReference type="GO" id="GO:0051301">
    <property type="term" value="P:cell division"/>
    <property type="evidence" value="ECO:0007669"/>
    <property type="project" value="UniProtKB-UniRule"/>
</dbReference>
<dbReference type="Gene3D" id="1.20.58.730">
    <property type="match status" value="1"/>
</dbReference>
<evidence type="ECO:0000256" key="4">
    <source>
        <dbReference type="ARBA" id="ARBA00022618"/>
    </source>
</evidence>
<dbReference type="GO" id="GO:0007094">
    <property type="term" value="P:mitotic spindle assembly checkpoint signaling"/>
    <property type="evidence" value="ECO:0007669"/>
    <property type="project" value="UniProtKB-UniRule"/>
</dbReference>
<dbReference type="Pfam" id="PF09817">
    <property type="entry name" value="Zwilch"/>
    <property type="match status" value="1"/>
</dbReference>
<reference evidence="10" key="1">
    <citation type="submission" date="2025-08" db="UniProtKB">
        <authorList>
            <consortium name="Ensembl"/>
        </authorList>
    </citation>
    <scope>IDENTIFICATION</scope>
</reference>
<dbReference type="STRING" id="41447.ENSSDUP00000011005"/>
<keyword evidence="6 9" id="KW-0995">Kinetochore</keyword>
<evidence type="ECO:0000313" key="11">
    <source>
        <dbReference type="Proteomes" id="UP000261420"/>
    </source>
</evidence>
<reference evidence="10" key="2">
    <citation type="submission" date="2025-09" db="UniProtKB">
        <authorList>
            <consortium name="Ensembl"/>
        </authorList>
    </citation>
    <scope>IDENTIFICATION</scope>
</reference>
<dbReference type="InterPro" id="IPR018630">
    <property type="entry name" value="Zwilch"/>
</dbReference>
<dbReference type="OMA" id="PARTTWF"/>
<comment type="similarity">
    <text evidence="2 9">Belongs to the ZWILCH family.</text>
</comment>
<dbReference type="Gene3D" id="6.20.270.10">
    <property type="match status" value="1"/>
</dbReference>
<dbReference type="Ensembl" id="ENSSDUT00000011207.1">
    <property type="protein sequence ID" value="ENSSDUP00000011005.1"/>
    <property type="gene ID" value="ENSSDUG00000008041.1"/>
</dbReference>
<evidence type="ECO:0000256" key="9">
    <source>
        <dbReference type="RuleBase" id="RU369076"/>
    </source>
</evidence>
<comment type="function">
    <text evidence="9">Essential component of the mitotic checkpoint, which prevents cells from prematurely exiting mitosis. Required for the assembly of the dynein-dynactin and MAD1-MAD2 complexes onto kinetochores. Its function related to the spindle assembly machinery is proposed to depend on its association in the mitotic RZZ complex.</text>
</comment>
<evidence type="ECO:0000256" key="7">
    <source>
        <dbReference type="ARBA" id="ARBA00023306"/>
    </source>
</evidence>
<proteinExistence type="inferred from homology"/>
<dbReference type="Gene3D" id="2.20.25.230">
    <property type="match status" value="1"/>
</dbReference>
<dbReference type="GO" id="GO:0034501">
    <property type="term" value="P:protein localization to kinetochore"/>
    <property type="evidence" value="ECO:0007669"/>
    <property type="project" value="UniProtKB-UniRule"/>
</dbReference>
<keyword evidence="8 9" id="KW-0137">Centromere</keyword>
<keyword evidence="3 9" id="KW-0158">Chromosome</keyword>
<comment type="subunit">
    <text evidence="9">Component of the RZZ complex.</text>
</comment>
<keyword evidence="7 9" id="KW-0131">Cell cycle</keyword>
<keyword evidence="11" id="KW-1185">Reference proteome</keyword>
<evidence type="ECO:0000256" key="6">
    <source>
        <dbReference type="ARBA" id="ARBA00022838"/>
    </source>
</evidence>
<evidence type="ECO:0000256" key="8">
    <source>
        <dbReference type="ARBA" id="ARBA00023328"/>
    </source>
</evidence>
<accession>A0A3B4TZ66</accession>
<comment type="subcellular location">
    <subcellularLocation>
        <location evidence="1 9">Chromosome</location>
        <location evidence="1 9">Centromere</location>
        <location evidence="1 9">Kinetochore</location>
    </subcellularLocation>
</comment>
<dbReference type="Gene3D" id="1.10.287.1880">
    <property type="match status" value="1"/>
</dbReference>
<organism evidence="10 11">
    <name type="scientific">Seriola dumerili</name>
    <name type="common">Greater amberjack</name>
    <name type="synonym">Caranx dumerili</name>
    <dbReference type="NCBI Taxonomy" id="41447"/>
    <lineage>
        <taxon>Eukaryota</taxon>
        <taxon>Metazoa</taxon>
        <taxon>Chordata</taxon>
        <taxon>Craniata</taxon>
        <taxon>Vertebrata</taxon>
        <taxon>Euteleostomi</taxon>
        <taxon>Actinopterygii</taxon>
        <taxon>Neopterygii</taxon>
        <taxon>Teleostei</taxon>
        <taxon>Neoteleostei</taxon>
        <taxon>Acanthomorphata</taxon>
        <taxon>Carangaria</taxon>
        <taxon>Carangiformes</taxon>
        <taxon>Carangidae</taxon>
        <taxon>Seriola</taxon>
    </lineage>
</organism>
<dbReference type="PANTHER" id="PTHR15995">
    <property type="entry name" value="PROTEIN ZWILCH HOMOLOG"/>
    <property type="match status" value="1"/>
</dbReference>
<dbReference type="GO" id="GO:1990423">
    <property type="term" value="C:RZZ complex"/>
    <property type="evidence" value="ECO:0007669"/>
    <property type="project" value="UniProtKB-UniRule"/>
</dbReference>
<evidence type="ECO:0000256" key="3">
    <source>
        <dbReference type="ARBA" id="ARBA00022454"/>
    </source>
</evidence>
<protein>
    <recommendedName>
        <fullName evidence="9">Protein zwilch</fullName>
    </recommendedName>
</protein>
<evidence type="ECO:0000313" key="10">
    <source>
        <dbReference type="Ensembl" id="ENSSDUP00000011005.1"/>
    </source>
</evidence>
<dbReference type="GeneTree" id="ENSGT00390000013696"/>
<dbReference type="Gene3D" id="6.10.140.520">
    <property type="match status" value="1"/>
</dbReference>